<evidence type="ECO:0000256" key="7">
    <source>
        <dbReference type="ARBA" id="ARBA00023324"/>
    </source>
</evidence>
<dbReference type="GO" id="GO:0042542">
    <property type="term" value="P:response to hydrogen peroxide"/>
    <property type="evidence" value="ECO:0007669"/>
    <property type="project" value="TreeGrafter"/>
</dbReference>
<dbReference type="Pfam" id="PF00199">
    <property type="entry name" value="Catalase"/>
    <property type="match status" value="1"/>
</dbReference>
<dbReference type="RefSeq" id="WP_203653596.1">
    <property type="nucleotide sequence ID" value="NZ_BONR01000001.1"/>
</dbReference>
<dbReference type="EMBL" id="BONR01000001">
    <property type="protein sequence ID" value="GIG54106.1"/>
    <property type="molecule type" value="Genomic_DNA"/>
</dbReference>
<keyword evidence="6 10" id="KW-0408">Iron</keyword>
<dbReference type="InterPro" id="IPR002226">
    <property type="entry name" value="Catalase_haem_BS"/>
</dbReference>
<accession>A0A919Q1D0</accession>
<comment type="similarity">
    <text evidence="1 11">Belongs to the catalase family.</text>
</comment>
<feature type="active site" evidence="9">
    <location>
        <position position="54"/>
    </location>
</feature>
<dbReference type="Proteomes" id="UP000652354">
    <property type="component" value="Unassembled WGS sequence"/>
</dbReference>
<evidence type="ECO:0000256" key="6">
    <source>
        <dbReference type="ARBA" id="ARBA00023004"/>
    </source>
</evidence>
<dbReference type="AlphaFoldDB" id="A0A919Q1D0"/>
<dbReference type="SUPFAM" id="SSF56634">
    <property type="entry name" value="Heme-dependent catalase-like"/>
    <property type="match status" value="1"/>
</dbReference>
<evidence type="ECO:0000256" key="10">
    <source>
        <dbReference type="PIRSR" id="PIRSR038928-2"/>
    </source>
</evidence>
<comment type="catalytic activity">
    <reaction evidence="8 11">
        <text>2 H2O2 = O2 + 2 H2O</text>
        <dbReference type="Rhea" id="RHEA:20309"/>
        <dbReference type="ChEBI" id="CHEBI:15377"/>
        <dbReference type="ChEBI" id="CHEBI:15379"/>
        <dbReference type="ChEBI" id="CHEBI:16240"/>
        <dbReference type="EC" id="1.11.1.6"/>
    </reaction>
</comment>
<feature type="domain" description="Catalase core" evidence="13">
    <location>
        <begin position="7"/>
        <end position="394"/>
    </location>
</feature>
<dbReference type="PROSITE" id="PS00438">
    <property type="entry name" value="CATALASE_2"/>
    <property type="match status" value="1"/>
</dbReference>
<dbReference type="Gene3D" id="2.40.180.10">
    <property type="entry name" value="Catalase core domain"/>
    <property type="match status" value="1"/>
</dbReference>
<dbReference type="EC" id="1.11.1.6" evidence="11"/>
<comment type="cofactor">
    <cofactor evidence="10">
        <name>heme</name>
        <dbReference type="ChEBI" id="CHEBI:30413"/>
    </cofactor>
</comment>
<reference evidence="14" key="1">
    <citation type="submission" date="2021-01" db="EMBL/GenBank/DDBJ databases">
        <title>Whole genome shotgun sequence of Demequina activiva NBRC 110675.</title>
        <authorList>
            <person name="Komaki H."/>
            <person name="Tamura T."/>
        </authorList>
    </citation>
    <scope>NUCLEOTIDE SEQUENCE</scope>
    <source>
        <strain evidence="14">NBRC 110675</strain>
    </source>
</reference>
<name>A0A919Q1D0_9MICO</name>
<dbReference type="InterPro" id="IPR024708">
    <property type="entry name" value="Catalase_AS"/>
</dbReference>
<evidence type="ECO:0000256" key="8">
    <source>
        <dbReference type="ARBA" id="ARBA00049254"/>
    </source>
</evidence>
<evidence type="ECO:0000313" key="14">
    <source>
        <dbReference type="EMBL" id="GIG54106.1"/>
    </source>
</evidence>
<evidence type="ECO:0000256" key="9">
    <source>
        <dbReference type="PIRSR" id="PIRSR038928-1"/>
    </source>
</evidence>
<dbReference type="GO" id="GO:0004096">
    <property type="term" value="F:catalase activity"/>
    <property type="evidence" value="ECO:0007669"/>
    <property type="project" value="UniProtKB-EC"/>
</dbReference>
<dbReference type="PROSITE" id="PS00437">
    <property type="entry name" value="CATALASE_1"/>
    <property type="match status" value="1"/>
</dbReference>
<evidence type="ECO:0000259" key="13">
    <source>
        <dbReference type="SMART" id="SM01060"/>
    </source>
</evidence>
<keyword evidence="3 10" id="KW-0349">Heme</keyword>
<evidence type="ECO:0000256" key="2">
    <source>
        <dbReference type="ARBA" id="ARBA00022559"/>
    </source>
</evidence>
<dbReference type="GO" id="GO:0046872">
    <property type="term" value="F:metal ion binding"/>
    <property type="evidence" value="ECO:0007669"/>
    <property type="project" value="UniProtKB-KW"/>
</dbReference>
<gene>
    <name evidence="14" type="ORF">Dac01nite_08580</name>
</gene>
<keyword evidence="15" id="KW-1185">Reference proteome</keyword>
<feature type="compositionally biased region" description="Polar residues" evidence="12">
    <location>
        <begin position="1"/>
        <end position="10"/>
    </location>
</feature>
<dbReference type="InterPro" id="IPR011614">
    <property type="entry name" value="Catalase_core"/>
</dbReference>
<dbReference type="InterPro" id="IPR010582">
    <property type="entry name" value="Catalase_immune_responsive"/>
</dbReference>
<evidence type="ECO:0000256" key="11">
    <source>
        <dbReference type="RuleBase" id="RU000498"/>
    </source>
</evidence>
<evidence type="ECO:0000256" key="1">
    <source>
        <dbReference type="ARBA" id="ARBA00005329"/>
    </source>
</evidence>
<proteinExistence type="inferred from homology"/>
<keyword evidence="4 10" id="KW-0479">Metal-binding</keyword>
<evidence type="ECO:0000256" key="12">
    <source>
        <dbReference type="SAM" id="MobiDB-lite"/>
    </source>
</evidence>
<dbReference type="Pfam" id="PF06628">
    <property type="entry name" value="Catalase-rel"/>
    <property type="match status" value="1"/>
</dbReference>
<dbReference type="PANTHER" id="PTHR11465">
    <property type="entry name" value="CATALASE"/>
    <property type="match status" value="1"/>
</dbReference>
<feature type="active site" evidence="9">
    <location>
        <position position="127"/>
    </location>
</feature>
<protein>
    <recommendedName>
        <fullName evidence="11">Catalase</fullName>
        <ecNumber evidence="11">1.11.1.6</ecNumber>
    </recommendedName>
</protein>
<dbReference type="GO" id="GO:0020037">
    <property type="term" value="F:heme binding"/>
    <property type="evidence" value="ECO:0007669"/>
    <property type="project" value="InterPro"/>
</dbReference>
<keyword evidence="7 11" id="KW-0376">Hydrogen peroxide</keyword>
<keyword evidence="5 11" id="KW-0560">Oxidoreductase</keyword>
<dbReference type="PANTHER" id="PTHR11465:SF9">
    <property type="entry name" value="CATALASE"/>
    <property type="match status" value="1"/>
</dbReference>
<evidence type="ECO:0000256" key="3">
    <source>
        <dbReference type="ARBA" id="ARBA00022617"/>
    </source>
</evidence>
<dbReference type="PIRSF" id="PIRSF038928">
    <property type="entry name" value="Catalase_clade1-3"/>
    <property type="match status" value="1"/>
</dbReference>
<sequence length="505" mass="56219">MSEKFTTTNAGAPVASDQHSQTVGNDGVTTLTDHYLVEKLAQFNRERVPERVVHAKGGGAFGTFTVTNPEIANYTRAALFQPGVETEMLARFSSVAGESGSPDTWRDPRGFALKFYTSEGNYDLVGNNTPVFFIRDGIKFPDFIRSQKRLPGSHLRDNDMQWDFWTLQPESAHQVTWLMGERGLPRSWREMQGYGSHTYQWINAEGERFWVKYHFKSQQGVHGLSIDEAAQLAGSDGDHHIRDLYEHIEAGDFPRWDLKVQIMPYEDAKDYRFNPFDLTKVWPHGDYPLIDVGVMELNKNPENYFAQIEQATFAPSNFVPGIGASPDKMLMARIFSYADAHRYRVGTNHADLPVNAAKNADPHGHSYSKDGAMRYSFSSASTPVYAPNSTGGAHADAERAGDAGNWESDGEMVRAAATLHAEDDDFGQAGTMYREVFDDQQKAHILEQITGHVGAVKSDDIRERAIQYWTNVDADLGAKLRSNLEAAGAPEEAGEPGTGWEPAQV</sequence>
<dbReference type="InterPro" id="IPR020835">
    <property type="entry name" value="Catalase_sf"/>
</dbReference>
<dbReference type="SMART" id="SM01060">
    <property type="entry name" value="Catalase"/>
    <property type="match status" value="1"/>
</dbReference>
<dbReference type="PROSITE" id="PS51402">
    <property type="entry name" value="CATALASE_3"/>
    <property type="match status" value="1"/>
</dbReference>
<dbReference type="PRINTS" id="PR00067">
    <property type="entry name" value="CATALASE"/>
</dbReference>
<organism evidence="14 15">
    <name type="scientific">Demequina activiva</name>
    <dbReference type="NCBI Taxonomy" id="1582364"/>
    <lineage>
        <taxon>Bacteria</taxon>
        <taxon>Bacillati</taxon>
        <taxon>Actinomycetota</taxon>
        <taxon>Actinomycetes</taxon>
        <taxon>Micrococcales</taxon>
        <taxon>Demequinaceae</taxon>
        <taxon>Demequina</taxon>
    </lineage>
</organism>
<comment type="caution">
    <text evidence="14">The sequence shown here is derived from an EMBL/GenBank/DDBJ whole genome shotgun (WGS) entry which is preliminary data.</text>
</comment>
<dbReference type="GO" id="GO:0042744">
    <property type="term" value="P:hydrogen peroxide catabolic process"/>
    <property type="evidence" value="ECO:0007669"/>
    <property type="project" value="UniProtKB-KW"/>
</dbReference>
<dbReference type="GO" id="GO:0005737">
    <property type="term" value="C:cytoplasm"/>
    <property type="evidence" value="ECO:0007669"/>
    <property type="project" value="TreeGrafter"/>
</dbReference>
<feature type="region of interest" description="Disordered" evidence="12">
    <location>
        <begin position="1"/>
        <end position="24"/>
    </location>
</feature>
<evidence type="ECO:0000256" key="4">
    <source>
        <dbReference type="ARBA" id="ARBA00022723"/>
    </source>
</evidence>
<feature type="region of interest" description="Disordered" evidence="12">
    <location>
        <begin position="486"/>
        <end position="505"/>
    </location>
</feature>
<evidence type="ECO:0000313" key="15">
    <source>
        <dbReference type="Proteomes" id="UP000652354"/>
    </source>
</evidence>
<dbReference type="InterPro" id="IPR018028">
    <property type="entry name" value="Catalase"/>
</dbReference>
<dbReference type="InterPro" id="IPR040333">
    <property type="entry name" value="Catalase_3"/>
</dbReference>
<keyword evidence="2 11" id="KW-0575">Peroxidase</keyword>
<feature type="binding site" description="axial binding residue" evidence="10">
    <location>
        <position position="337"/>
    </location>
    <ligand>
        <name>heme</name>
        <dbReference type="ChEBI" id="CHEBI:30413"/>
    </ligand>
    <ligandPart>
        <name>Fe</name>
        <dbReference type="ChEBI" id="CHEBI:18248"/>
    </ligandPart>
</feature>
<dbReference type="CDD" id="cd08156">
    <property type="entry name" value="catalase_clade_3"/>
    <property type="match status" value="1"/>
</dbReference>
<dbReference type="InterPro" id="IPR024711">
    <property type="entry name" value="Catalase_clade1/3"/>
</dbReference>
<dbReference type="FunFam" id="2.40.180.10:FF:000001">
    <property type="entry name" value="Catalase"/>
    <property type="match status" value="1"/>
</dbReference>
<evidence type="ECO:0000256" key="5">
    <source>
        <dbReference type="ARBA" id="ARBA00023002"/>
    </source>
</evidence>